<feature type="transmembrane region" description="Helical" evidence="1">
    <location>
        <begin position="936"/>
        <end position="958"/>
    </location>
</feature>
<keyword evidence="1" id="KW-0472">Membrane</keyword>
<organism evidence="3 4">
    <name type="scientific">Fusarium duplospermum</name>
    <dbReference type="NCBI Taxonomy" id="1325734"/>
    <lineage>
        <taxon>Eukaryota</taxon>
        <taxon>Fungi</taxon>
        <taxon>Dikarya</taxon>
        <taxon>Ascomycota</taxon>
        <taxon>Pezizomycotina</taxon>
        <taxon>Sordariomycetes</taxon>
        <taxon>Hypocreomycetidae</taxon>
        <taxon>Hypocreales</taxon>
        <taxon>Nectriaceae</taxon>
        <taxon>Fusarium</taxon>
        <taxon>Fusarium solani species complex</taxon>
    </lineage>
</organism>
<dbReference type="InterPro" id="IPR010730">
    <property type="entry name" value="HET"/>
</dbReference>
<dbReference type="Proteomes" id="UP000288168">
    <property type="component" value="Unassembled WGS sequence"/>
</dbReference>
<feature type="transmembrane region" description="Helical" evidence="1">
    <location>
        <begin position="1027"/>
        <end position="1045"/>
    </location>
</feature>
<evidence type="ECO:0000256" key="1">
    <source>
        <dbReference type="SAM" id="Phobius"/>
    </source>
</evidence>
<dbReference type="OrthoDB" id="5089392at2759"/>
<dbReference type="STRING" id="1325734.A0A428P454"/>
<dbReference type="EMBL" id="NKCI01000209">
    <property type="protein sequence ID" value="RSL47820.1"/>
    <property type="molecule type" value="Genomic_DNA"/>
</dbReference>
<feature type="domain" description="Heterokaryon incompatibility" evidence="2">
    <location>
        <begin position="208"/>
        <end position="357"/>
    </location>
</feature>
<dbReference type="AlphaFoldDB" id="A0A428P454"/>
<dbReference type="PANTHER" id="PTHR33112">
    <property type="entry name" value="DOMAIN PROTEIN, PUTATIVE-RELATED"/>
    <property type="match status" value="1"/>
</dbReference>
<feature type="transmembrane region" description="Helical" evidence="1">
    <location>
        <begin position="978"/>
        <end position="995"/>
    </location>
</feature>
<evidence type="ECO:0000259" key="2">
    <source>
        <dbReference type="Pfam" id="PF06985"/>
    </source>
</evidence>
<keyword evidence="1" id="KW-0812">Transmembrane</keyword>
<feature type="transmembrane region" description="Helical" evidence="1">
    <location>
        <begin position="1051"/>
        <end position="1070"/>
    </location>
</feature>
<comment type="caution">
    <text evidence="3">The sequence shown here is derived from an EMBL/GenBank/DDBJ whole genome shotgun (WGS) entry which is preliminary data.</text>
</comment>
<keyword evidence="4" id="KW-1185">Reference proteome</keyword>
<reference evidence="3 4" key="1">
    <citation type="submission" date="2017-06" db="EMBL/GenBank/DDBJ databases">
        <title>Comparative genomic analysis of Ambrosia Fusariam Clade fungi.</title>
        <authorList>
            <person name="Stajich J.E."/>
            <person name="Carrillo J."/>
            <person name="Kijimoto T."/>
            <person name="Eskalen A."/>
            <person name="O'Donnell K."/>
            <person name="Kasson M."/>
        </authorList>
    </citation>
    <scope>NUCLEOTIDE SEQUENCE [LARGE SCALE GENOMIC DNA]</scope>
    <source>
        <strain evidence="3 4">NRRL62584</strain>
    </source>
</reference>
<protein>
    <recommendedName>
        <fullName evidence="2">Heterokaryon incompatibility domain-containing protein</fullName>
    </recommendedName>
</protein>
<dbReference type="PANTHER" id="PTHR33112:SF1">
    <property type="entry name" value="HETEROKARYON INCOMPATIBILITY DOMAIN-CONTAINING PROTEIN"/>
    <property type="match status" value="1"/>
</dbReference>
<accession>A0A428P454</accession>
<name>A0A428P454_9HYPO</name>
<sequence length="1226" mass="138457">MTDEVQFLFHDPCDTCSSFSEQEPLCDFCSHLRLRHLMICLADEFESVLICLGNYYKDKGIEVSRVMTTSRCAFCELVAKAIESYLEISGKNGEVRQAQAGFIYFTQKHNQSNLILAFGLPSEGSLRVEVPFARTSTPSISSPSKPIIQNLVNWDQIQGWLSHCNQEHICKRSKQSTVPEGFRLIDVENRCVASKFGQDAKLGADIKFAALSYVWGESNVSRDNALLNSNKSEFGIAGGLKEGQVPHAIEDAITICKRLKQRYLWVDRFCIIQNNEDEGEKQRQIDAMGDIYSSAEFTIIHASGESIHCPIPGVSKERKDPQSRSVIAGLEFTIKHPDLKTFLKASKWNTRGWTYQEAILSPRKLVFTSFEVWFECNDRDDPYRREDQYSTRKETRTDIYERRMTQFRMNPFSLRGILHFATFVRHLESYTARSLTNQSDILNAFTGILTLVYQGKRTFHGLPEDDFDQALLWYCRNNDSPTRWAEDCPSWSWTSVLEKVTAPVTKSTSGFIGTLVWWVYRGPDAGLTDLRPCNSLKPRRGQDDSPQIHLLFAWWKGCIEAPVPENLEQQLKNYSKHFYDSDSGIAREWPTLEKVWDDIKSARNAGPEPFTDLSIGLRKEDQPLIDKLPRGALLTRAQTALFAVSRCQIDSSLFIVDSNGERVGMIKGRDLKVTEPTLAESKASQGPCEFMAISLSKNVAKPDRRRAFPVLNDDNKLYYMHHRLFSGSNGDDDRRPAVNVLLIGRTEESWLAHRISVGWIYLVDWCQAKRRLPCKAIMKMMKESVDVADPSNAPSQDESDPEFSLAGPKSLVAVKKGTRWTQHESPRLKNNLLGAVGFLELANAGDFAANVWNDTPVPVYAVVLMAIGGFTALVFSVFAFIDSRRAWANMSFLRSQRKLLEGEKARRITDSRPTQEIDVLLEITIRELRIEIINRWAMDVLLGGGAVLIGTGTFMAIGGANRRVWLASNILSGYLGNAPIAAFGLISATWAVIVWKKMRHHSLAAGKVLKGAPALSLIKRRCFNVQLFYVVNGIATIFGGVGSMLTAERWWGYVILIPVIMSSLFCNVWWRKRVGYDRPWIADPAPMNTNGLVHALESTAQIRRAFQNGSGTILPRIVGGLPSPSFPEVLDFMVKHDLFEKFCLYLINSVPGAHVLDLRDCTIVELDVSQIAAIPEIHHPQLVGLAEEFLQAEGLRHFQQRERFMIEILGTHLILTERDQETKVEK</sequence>
<evidence type="ECO:0000313" key="3">
    <source>
        <dbReference type="EMBL" id="RSL47820.1"/>
    </source>
</evidence>
<keyword evidence="1" id="KW-1133">Transmembrane helix</keyword>
<dbReference type="Pfam" id="PF06985">
    <property type="entry name" value="HET"/>
    <property type="match status" value="1"/>
</dbReference>
<evidence type="ECO:0000313" key="4">
    <source>
        <dbReference type="Proteomes" id="UP000288168"/>
    </source>
</evidence>
<feature type="transmembrane region" description="Helical" evidence="1">
    <location>
        <begin position="859"/>
        <end position="881"/>
    </location>
</feature>
<gene>
    <name evidence="3" type="ORF">CEP54_013221</name>
</gene>
<proteinExistence type="predicted"/>